<organism evidence="1 2">
    <name type="scientific">Paenibacillus spongiae</name>
    <dbReference type="NCBI Taxonomy" id="2909671"/>
    <lineage>
        <taxon>Bacteria</taxon>
        <taxon>Bacillati</taxon>
        <taxon>Bacillota</taxon>
        <taxon>Bacilli</taxon>
        <taxon>Bacillales</taxon>
        <taxon>Paenibacillaceae</taxon>
        <taxon>Paenibacillus</taxon>
    </lineage>
</organism>
<sequence>MPARSQYFIYHIVPWEGFIVGVGAAAEFGREAAAGNGFDAGKILGAGAGGAGLGAFVSFGGSSGLPVLDFLKPELTGAVSSLFAQGVSSVFVLDYADDLWKFLVDNDLAKASKSGTFNYP</sequence>
<proteinExistence type="predicted"/>
<accession>A0ABY5S741</accession>
<keyword evidence="2" id="KW-1185">Reference proteome</keyword>
<evidence type="ECO:0000313" key="2">
    <source>
        <dbReference type="Proteomes" id="UP001057877"/>
    </source>
</evidence>
<dbReference type="Proteomes" id="UP001057877">
    <property type="component" value="Chromosome"/>
</dbReference>
<protein>
    <submittedName>
        <fullName evidence="1">Uncharacterized protein</fullName>
    </submittedName>
</protein>
<evidence type="ECO:0000313" key="1">
    <source>
        <dbReference type="EMBL" id="UVI29489.1"/>
    </source>
</evidence>
<name>A0ABY5S741_9BACL</name>
<dbReference type="RefSeq" id="WP_258385578.1">
    <property type="nucleotide sequence ID" value="NZ_CP091430.1"/>
</dbReference>
<dbReference type="EMBL" id="CP091430">
    <property type="protein sequence ID" value="UVI29489.1"/>
    <property type="molecule type" value="Genomic_DNA"/>
</dbReference>
<gene>
    <name evidence="1" type="ORF">L1F29_29400</name>
</gene>
<reference evidence="1" key="1">
    <citation type="submission" date="2022-01" db="EMBL/GenBank/DDBJ databases">
        <title>Paenibacillus spongiae sp. nov., isolated from marine sponge.</title>
        <authorList>
            <person name="Li Z."/>
            <person name="Zhang M."/>
        </authorList>
    </citation>
    <scope>NUCLEOTIDE SEQUENCE</scope>
    <source>
        <strain evidence="1">PHS-Z3</strain>
    </source>
</reference>